<evidence type="ECO:0000256" key="1">
    <source>
        <dbReference type="SAM" id="SignalP"/>
    </source>
</evidence>
<sequence>MMKWIAAMTAAMVIGTGAPALAQESPNLSPAYINCMSRAGSNTVQSGVCTQREAAIQDDRLNKAYQQVMRQLASRPAVKTALRDQQRRWIRERDYSCKINGDTIDTGCIVTKTALRADQLERQVRF</sequence>
<dbReference type="EMBL" id="JABMCH010000036">
    <property type="protein sequence ID" value="NUU45505.1"/>
    <property type="molecule type" value="Genomic_DNA"/>
</dbReference>
<feature type="signal peptide" evidence="1">
    <location>
        <begin position="1"/>
        <end position="22"/>
    </location>
</feature>
<name>A0A7Y6B143_9SPHN</name>
<evidence type="ECO:0000313" key="4">
    <source>
        <dbReference type="Proteomes" id="UP000536441"/>
    </source>
</evidence>
<feature type="domain" description="Lysozyme inhibitor LprI-like N-terminal" evidence="2">
    <location>
        <begin position="35"/>
        <end position="120"/>
    </location>
</feature>
<organism evidence="3 4">
    <name type="scientific">Sphingomonas zeae</name>
    <dbReference type="NCBI Taxonomy" id="1646122"/>
    <lineage>
        <taxon>Bacteria</taxon>
        <taxon>Pseudomonadati</taxon>
        <taxon>Pseudomonadota</taxon>
        <taxon>Alphaproteobacteria</taxon>
        <taxon>Sphingomonadales</taxon>
        <taxon>Sphingomonadaceae</taxon>
        <taxon>Sphingomonas</taxon>
    </lineage>
</organism>
<gene>
    <name evidence="3" type="ORF">HP438_00700</name>
</gene>
<comment type="caution">
    <text evidence="3">The sequence shown here is derived from an EMBL/GenBank/DDBJ whole genome shotgun (WGS) entry which is preliminary data.</text>
</comment>
<keyword evidence="1" id="KW-0732">Signal</keyword>
<dbReference type="AlphaFoldDB" id="A0A7Y6B143"/>
<dbReference type="Pfam" id="PF07007">
    <property type="entry name" value="LprI"/>
    <property type="match status" value="1"/>
</dbReference>
<dbReference type="Gene3D" id="1.20.1270.180">
    <property type="match status" value="1"/>
</dbReference>
<dbReference type="RefSeq" id="WP_183989019.1">
    <property type="nucleotide sequence ID" value="NZ_CBCRYR010000024.1"/>
</dbReference>
<accession>A0A7Y6B143</accession>
<evidence type="ECO:0000313" key="3">
    <source>
        <dbReference type="EMBL" id="NUU45505.1"/>
    </source>
</evidence>
<protein>
    <submittedName>
        <fullName evidence="3">DUF1311 domain-containing protein</fullName>
    </submittedName>
</protein>
<keyword evidence="4" id="KW-1185">Reference proteome</keyword>
<dbReference type="InterPro" id="IPR009739">
    <property type="entry name" value="LprI-like_N"/>
</dbReference>
<dbReference type="Proteomes" id="UP000536441">
    <property type="component" value="Unassembled WGS sequence"/>
</dbReference>
<evidence type="ECO:0000259" key="2">
    <source>
        <dbReference type="Pfam" id="PF07007"/>
    </source>
</evidence>
<feature type="chain" id="PRO_5030728843" evidence="1">
    <location>
        <begin position="23"/>
        <end position="126"/>
    </location>
</feature>
<reference evidence="3 4" key="1">
    <citation type="submission" date="2020-05" db="EMBL/GenBank/DDBJ databases">
        <title>Genome Sequencing of Type Strains.</title>
        <authorList>
            <person name="Lemaire J.F."/>
            <person name="Inderbitzin P."/>
            <person name="Gregorio O.A."/>
            <person name="Collins S.B."/>
            <person name="Wespe N."/>
            <person name="Knight-Connoni V."/>
        </authorList>
    </citation>
    <scope>NUCLEOTIDE SEQUENCE [LARGE SCALE GENOMIC DNA]</scope>
    <source>
        <strain evidence="3 4">DSM 100049</strain>
    </source>
</reference>
<proteinExistence type="predicted"/>